<evidence type="ECO:0000256" key="1">
    <source>
        <dbReference type="ARBA" id="ARBA00001971"/>
    </source>
</evidence>
<evidence type="ECO:0008006" key="8">
    <source>
        <dbReference type="Google" id="ProtNLM"/>
    </source>
</evidence>
<keyword evidence="5" id="KW-0560">Oxidoreductase</keyword>
<dbReference type="PANTHER" id="PTHR24291:SF130">
    <property type="entry name" value="CYTOCHROME P450 FAMILY"/>
    <property type="match status" value="1"/>
</dbReference>
<comment type="similarity">
    <text evidence="2">Belongs to the cytochrome P450 family.</text>
</comment>
<name>A0AAV5WRT6_9BILA</name>
<keyword evidence="3" id="KW-0479">Metal-binding</keyword>
<feature type="non-terminal residue" evidence="6">
    <location>
        <position position="1"/>
    </location>
</feature>
<evidence type="ECO:0000313" key="6">
    <source>
        <dbReference type="EMBL" id="GMT33782.1"/>
    </source>
</evidence>
<dbReference type="PRINTS" id="PR00385">
    <property type="entry name" value="P450"/>
</dbReference>
<dbReference type="InterPro" id="IPR036396">
    <property type="entry name" value="Cyt_P450_sf"/>
</dbReference>
<dbReference type="GO" id="GO:0004497">
    <property type="term" value="F:monooxygenase activity"/>
    <property type="evidence" value="ECO:0007669"/>
    <property type="project" value="UniProtKB-KW"/>
</dbReference>
<dbReference type="EMBL" id="BTSY01000006">
    <property type="protein sequence ID" value="GMT33782.1"/>
    <property type="molecule type" value="Genomic_DNA"/>
</dbReference>
<keyword evidence="5" id="KW-0503">Monooxygenase</keyword>
<dbReference type="GO" id="GO:0016705">
    <property type="term" value="F:oxidoreductase activity, acting on paired donors, with incorporation or reduction of molecular oxygen"/>
    <property type="evidence" value="ECO:0007669"/>
    <property type="project" value="InterPro"/>
</dbReference>
<keyword evidence="7" id="KW-1185">Reference proteome</keyword>
<evidence type="ECO:0000256" key="5">
    <source>
        <dbReference type="ARBA" id="ARBA00023033"/>
    </source>
</evidence>
<dbReference type="PANTHER" id="PTHR24291">
    <property type="entry name" value="CYTOCHROME P450 FAMILY 4"/>
    <property type="match status" value="1"/>
</dbReference>
<dbReference type="AlphaFoldDB" id="A0AAV5WRT6"/>
<dbReference type="Proteomes" id="UP001432322">
    <property type="component" value="Unassembled WGS sequence"/>
</dbReference>
<dbReference type="InterPro" id="IPR001128">
    <property type="entry name" value="Cyt_P450"/>
</dbReference>
<organism evidence="6 7">
    <name type="scientific">Pristionchus fissidentatus</name>
    <dbReference type="NCBI Taxonomy" id="1538716"/>
    <lineage>
        <taxon>Eukaryota</taxon>
        <taxon>Metazoa</taxon>
        <taxon>Ecdysozoa</taxon>
        <taxon>Nematoda</taxon>
        <taxon>Chromadorea</taxon>
        <taxon>Rhabditida</taxon>
        <taxon>Rhabditina</taxon>
        <taxon>Diplogasteromorpha</taxon>
        <taxon>Diplogasteroidea</taxon>
        <taxon>Neodiplogasteridae</taxon>
        <taxon>Pristionchus</taxon>
    </lineage>
</organism>
<dbReference type="GO" id="GO:0005506">
    <property type="term" value="F:iron ion binding"/>
    <property type="evidence" value="ECO:0007669"/>
    <property type="project" value="InterPro"/>
</dbReference>
<evidence type="ECO:0000313" key="7">
    <source>
        <dbReference type="Proteomes" id="UP001432322"/>
    </source>
</evidence>
<evidence type="ECO:0000256" key="3">
    <source>
        <dbReference type="ARBA" id="ARBA00022617"/>
    </source>
</evidence>
<protein>
    <recommendedName>
        <fullName evidence="8">Cytochrome P450</fullName>
    </recommendedName>
</protein>
<comment type="cofactor">
    <cofactor evidence="1">
        <name>heme</name>
        <dbReference type="ChEBI" id="CHEBI:30413"/>
    </cofactor>
</comment>
<evidence type="ECO:0000256" key="2">
    <source>
        <dbReference type="ARBA" id="ARBA00010617"/>
    </source>
</evidence>
<dbReference type="InterPro" id="IPR002401">
    <property type="entry name" value="Cyt_P450_E_grp-I"/>
</dbReference>
<dbReference type="Pfam" id="PF00067">
    <property type="entry name" value="p450"/>
    <property type="match status" value="1"/>
</dbReference>
<comment type="caution">
    <text evidence="6">The sequence shown here is derived from an EMBL/GenBank/DDBJ whole genome shotgun (WGS) entry which is preliminary data.</text>
</comment>
<dbReference type="Gene3D" id="1.10.630.10">
    <property type="entry name" value="Cytochrome P450"/>
    <property type="match status" value="1"/>
</dbReference>
<sequence>QLCLSSGRKWHSRRKMLKPSFNPTIMNTYIEIMNRHAKVLQLVLEDKVGGEFDFYPFSKRCALDIICDTAMGKDLDAQHHPSQPYVQSIGVLMRLGMAVPFQPLLWSTIGRWITGWQSEYDANVVPAHKLTNSVITERIENIKREGETDIRAFLDLLIAAQKTNGLDLDDIREEVDTFMFAGHDTTATAFGWIVYCLAHHPEIQEKCYNEVKEVLGNSDPTKLNMIKLRYMERCINESLRMFPPVPYIIRALQDDLKMGPYTIPSGSSMVISPFLIHRNEKIYPNPEVYDP</sequence>
<reference evidence="6" key="1">
    <citation type="submission" date="2023-10" db="EMBL/GenBank/DDBJ databases">
        <title>Genome assembly of Pristionchus species.</title>
        <authorList>
            <person name="Yoshida K."/>
            <person name="Sommer R.J."/>
        </authorList>
    </citation>
    <scope>NUCLEOTIDE SEQUENCE</scope>
    <source>
        <strain evidence="6">RS5133</strain>
    </source>
</reference>
<gene>
    <name evidence="6" type="ORF">PFISCL1PPCAC_25079</name>
</gene>
<dbReference type="SUPFAM" id="SSF48264">
    <property type="entry name" value="Cytochrome P450"/>
    <property type="match status" value="1"/>
</dbReference>
<dbReference type="InterPro" id="IPR050196">
    <property type="entry name" value="Cytochrome_P450_Monoox"/>
</dbReference>
<keyword evidence="4" id="KW-0408">Iron</keyword>
<dbReference type="PRINTS" id="PR00463">
    <property type="entry name" value="EP450I"/>
</dbReference>
<accession>A0AAV5WRT6</accession>
<dbReference type="GO" id="GO:0020037">
    <property type="term" value="F:heme binding"/>
    <property type="evidence" value="ECO:0007669"/>
    <property type="project" value="InterPro"/>
</dbReference>
<keyword evidence="3" id="KW-0349">Heme</keyword>
<evidence type="ECO:0000256" key="4">
    <source>
        <dbReference type="ARBA" id="ARBA00023004"/>
    </source>
</evidence>
<feature type="non-terminal residue" evidence="6">
    <location>
        <position position="291"/>
    </location>
</feature>
<proteinExistence type="inferred from homology"/>